<dbReference type="PANTHER" id="PTHR42897:SF2">
    <property type="entry name" value="PYRUVATE SYNTHASE SUBUNIT PORB"/>
    <property type="match status" value="1"/>
</dbReference>
<evidence type="ECO:0000256" key="1">
    <source>
        <dbReference type="ARBA" id="ARBA00023002"/>
    </source>
</evidence>
<protein>
    <submittedName>
        <fullName evidence="3">Pyruvate:ferredoxin oxidoreductase subunit beta</fullName>
    </submittedName>
</protein>
<keyword evidence="1" id="KW-0560">Oxidoreductase</keyword>
<dbReference type="InterPro" id="IPR011766">
    <property type="entry name" value="TPP_enzyme_TPP-bd"/>
</dbReference>
<evidence type="ECO:0000313" key="4">
    <source>
        <dbReference type="Proteomes" id="UP000269352"/>
    </source>
</evidence>
<dbReference type="Pfam" id="PF02775">
    <property type="entry name" value="TPP_enzyme_C"/>
    <property type="match status" value="1"/>
</dbReference>
<dbReference type="SUPFAM" id="SSF52518">
    <property type="entry name" value="Thiamin diphosphate-binding fold (THDP-binding)"/>
    <property type="match status" value="1"/>
</dbReference>
<reference evidence="3 4" key="1">
    <citation type="journal article" date="2019" name="ISME J.">
        <title>Genome analyses of uncultured TG2/ZB3 bacteria in 'Margulisbacteria' specifically attached to ectosymbiotic spirochetes of protists in the termite gut.</title>
        <authorList>
            <person name="Utami Y.D."/>
            <person name="Kuwahara H."/>
            <person name="Igai K."/>
            <person name="Murakami T."/>
            <person name="Sugaya K."/>
            <person name="Morikawa T."/>
            <person name="Nagura Y."/>
            <person name="Yuki M."/>
            <person name="Deevong P."/>
            <person name="Inoue T."/>
            <person name="Kihara K."/>
            <person name="Lo N."/>
            <person name="Yamada A."/>
            <person name="Ohkuma M."/>
            <person name="Hongoh Y."/>
        </authorList>
    </citation>
    <scope>NUCLEOTIDE SEQUENCE [LARGE SCALE GENOMIC DNA]</scope>
    <source>
        <strain evidence="3">NkOx7-01</strain>
    </source>
</reference>
<evidence type="ECO:0000313" key="3">
    <source>
        <dbReference type="EMBL" id="GBR74084.1"/>
    </source>
</evidence>
<dbReference type="GO" id="GO:0016491">
    <property type="term" value="F:oxidoreductase activity"/>
    <property type="evidence" value="ECO:0007669"/>
    <property type="project" value="UniProtKB-KW"/>
</dbReference>
<name>A0A388TBB2_TERA1</name>
<dbReference type="Proteomes" id="UP000269352">
    <property type="component" value="Unassembled WGS sequence"/>
</dbReference>
<dbReference type="InterPro" id="IPR029061">
    <property type="entry name" value="THDP-binding"/>
</dbReference>
<proteinExistence type="predicted"/>
<sequence length="315" mass="34646">MATLKELAAKEERFVGGHTSCAGCGYPNIFRLTLAAIKEPVAVVGATGCCEVNTSIFPYTSWKVPFLHNAFENSAATCSGVEAAYQSLVKSGKIKDESFRFIAFGGDGGTYDIGLQSLSGAMERGHDMLYICYDNGAYMNTGIQRSGATPRYANTTTAPVGKVNPGKRQKKKDLAKIMVGHNVPYVAQTIAGNWKDLTNKIEKAMSIRGPKFIVVLATCPLGWVTKTQDTVKLTQMAVDSCFWPLYEVENGKYKLNYDPKDKKIPVADWLKLQGRFKHLFKTGNETLLAEIQSEVDQDWESLKALCDFHSKQGVV</sequence>
<dbReference type="CDD" id="cd03376">
    <property type="entry name" value="TPP_PFOR_porB_like"/>
    <property type="match status" value="1"/>
</dbReference>
<evidence type="ECO:0000259" key="2">
    <source>
        <dbReference type="Pfam" id="PF02775"/>
    </source>
</evidence>
<gene>
    <name evidence="3" type="primary">porB</name>
    <name evidence="3" type="ORF">NO1_1317</name>
</gene>
<comment type="caution">
    <text evidence="3">The sequence shown here is derived from an EMBL/GenBank/DDBJ whole genome shotgun (WGS) entry which is preliminary data.</text>
</comment>
<feature type="domain" description="Thiamine pyrophosphate enzyme TPP-binding" evidence="2">
    <location>
        <begin position="47"/>
        <end position="215"/>
    </location>
</feature>
<dbReference type="AlphaFoldDB" id="A0A388TBB2"/>
<dbReference type="EMBL" id="BGZN01000029">
    <property type="protein sequence ID" value="GBR74084.1"/>
    <property type="molecule type" value="Genomic_DNA"/>
</dbReference>
<dbReference type="Gene3D" id="3.40.50.970">
    <property type="match status" value="1"/>
</dbReference>
<dbReference type="InterPro" id="IPR051479">
    <property type="entry name" value="PorB-like"/>
</dbReference>
<keyword evidence="4" id="KW-1185">Reference proteome</keyword>
<accession>A0A388TBB2</accession>
<organism evidence="3 4">
    <name type="scientific">Termititenax aidoneus</name>
    <dbReference type="NCBI Taxonomy" id="2218524"/>
    <lineage>
        <taxon>Bacteria</taxon>
        <taxon>Bacillati</taxon>
        <taxon>Candidatus Margulisiibacteriota</taxon>
        <taxon>Candidatus Termititenacia</taxon>
        <taxon>Candidatus Termititenacales</taxon>
        <taxon>Candidatus Termititenacaceae</taxon>
        <taxon>Candidatus Termititenax</taxon>
    </lineage>
</organism>
<dbReference type="GO" id="GO:0030976">
    <property type="term" value="F:thiamine pyrophosphate binding"/>
    <property type="evidence" value="ECO:0007669"/>
    <property type="project" value="InterPro"/>
</dbReference>
<keyword evidence="3" id="KW-0670">Pyruvate</keyword>
<dbReference type="PANTHER" id="PTHR42897">
    <property type="entry name" value="PYRUVATE SYNTHASE SUBUNIT PORB"/>
    <property type="match status" value="1"/>
</dbReference>